<evidence type="ECO:0000313" key="2">
    <source>
        <dbReference type="Proteomes" id="UP000265725"/>
    </source>
</evidence>
<gene>
    <name evidence="1" type="ORF">D3873_01035</name>
</gene>
<evidence type="ECO:0000313" key="1">
    <source>
        <dbReference type="EMBL" id="AYC28519.1"/>
    </source>
</evidence>
<dbReference type="KEGG" id="paek:D3873_01035"/>
<dbReference type="CDD" id="cd07812">
    <property type="entry name" value="SRPBCC"/>
    <property type="match status" value="1"/>
</dbReference>
<name>A0A385YPA4_9BACL</name>
<dbReference type="SUPFAM" id="SSF55961">
    <property type="entry name" value="Bet v1-like"/>
    <property type="match status" value="1"/>
</dbReference>
<keyword evidence="2" id="KW-1185">Reference proteome</keyword>
<proteinExistence type="predicted"/>
<dbReference type="InterPro" id="IPR023393">
    <property type="entry name" value="START-like_dom_sf"/>
</dbReference>
<dbReference type="EMBL" id="CP032418">
    <property type="protein sequence ID" value="AYC28519.1"/>
    <property type="molecule type" value="Genomic_DNA"/>
</dbReference>
<dbReference type="OrthoDB" id="2360771at2"/>
<dbReference type="Gene3D" id="3.30.530.20">
    <property type="match status" value="1"/>
</dbReference>
<sequence length="170" mass="19565">MNWSKTRTIAVPIEIVWSLFDESQAARIMPKVLKNEWISKTDEMVGSTYEQTYQEGKLTESYVVVITEYENTPDRKIKKLFFQLANTFDMELSFNLEKASETETKFTYSGSNKGTNFLGRAMLLLGSSKKADIVFTDFLNRVEAEALKDYKEVKTHEVHPSSNESAHQEQ</sequence>
<protein>
    <submittedName>
        <fullName evidence="1">SRPBCC family protein</fullName>
    </submittedName>
</protein>
<accession>A0A385YPA4</accession>
<dbReference type="Proteomes" id="UP000265725">
    <property type="component" value="Chromosome"/>
</dbReference>
<dbReference type="RefSeq" id="WP_119882264.1">
    <property type="nucleotide sequence ID" value="NZ_CP032418.1"/>
</dbReference>
<dbReference type="AlphaFoldDB" id="A0A385YPA4"/>
<organism evidence="1 2">
    <name type="scientific">Paenisporosarcina cavernae</name>
    <dbReference type="NCBI Taxonomy" id="2320858"/>
    <lineage>
        <taxon>Bacteria</taxon>
        <taxon>Bacillati</taxon>
        <taxon>Bacillota</taxon>
        <taxon>Bacilli</taxon>
        <taxon>Bacillales</taxon>
        <taxon>Caryophanaceae</taxon>
        <taxon>Paenisporosarcina</taxon>
    </lineage>
</organism>
<reference evidence="2" key="1">
    <citation type="submission" date="2018-09" db="EMBL/GenBank/DDBJ databases">
        <authorList>
            <person name="Zhu H."/>
        </authorList>
    </citation>
    <scope>NUCLEOTIDE SEQUENCE [LARGE SCALE GENOMIC DNA]</scope>
    <source>
        <strain evidence="2">K2R23-3</strain>
    </source>
</reference>